<dbReference type="PROSITE" id="PS50950">
    <property type="entry name" value="ZF_THAP"/>
    <property type="match status" value="1"/>
</dbReference>
<evidence type="ECO:0000256" key="6">
    <source>
        <dbReference type="RuleBase" id="RU369073"/>
    </source>
</evidence>
<comment type="function">
    <text evidence="6">DNA-binding transcription regulator that regulates endothelial cell proliferation and G1/S cell-cycle progression. Specifically binds the 5'-[AT]NTNN[GT]GGCA[AGT]-3' core DNA sequence and acts by modulating expression of pRB-E2F cell-cycle target genes.</text>
</comment>
<comment type="similarity">
    <text evidence="6">Belongs to the THAP1 family.</text>
</comment>
<dbReference type="Gene3D" id="6.20.210.20">
    <property type="entry name" value="THAP domain"/>
    <property type="match status" value="1"/>
</dbReference>
<evidence type="ECO:0000259" key="7">
    <source>
        <dbReference type="PROSITE" id="PS50950"/>
    </source>
</evidence>
<reference evidence="8" key="1">
    <citation type="submission" date="2025-08" db="UniProtKB">
        <authorList>
            <consortium name="Ensembl"/>
        </authorList>
    </citation>
    <scope>IDENTIFICATION</scope>
</reference>
<dbReference type="SUPFAM" id="SSF57716">
    <property type="entry name" value="Glucocorticoid receptor-like (DNA-binding domain)"/>
    <property type="match status" value="1"/>
</dbReference>
<evidence type="ECO:0000256" key="4">
    <source>
        <dbReference type="ARBA" id="ARBA00023125"/>
    </source>
</evidence>
<keyword evidence="1" id="KW-0479">Metal-binding</keyword>
<feature type="domain" description="THAP-type" evidence="7">
    <location>
        <begin position="1"/>
        <end position="93"/>
    </location>
</feature>
<accession>A0A8C1VAX2</accession>
<proteinExistence type="inferred from homology"/>
<keyword evidence="6" id="KW-0131">Cell cycle</keyword>
<dbReference type="SMART" id="SM00980">
    <property type="entry name" value="THAP"/>
    <property type="match status" value="1"/>
</dbReference>
<keyword evidence="3" id="KW-0862">Zinc</keyword>
<dbReference type="Pfam" id="PF05485">
    <property type="entry name" value="THAP"/>
    <property type="match status" value="1"/>
</dbReference>
<dbReference type="PANTHER" id="PTHR46600:SF11">
    <property type="entry name" value="THAP DOMAIN-CONTAINING PROTEIN 10"/>
    <property type="match status" value="1"/>
</dbReference>
<dbReference type="InterPro" id="IPR038441">
    <property type="entry name" value="THAP_Znf_sf"/>
</dbReference>
<evidence type="ECO:0000256" key="2">
    <source>
        <dbReference type="ARBA" id="ARBA00022771"/>
    </source>
</evidence>
<protein>
    <recommendedName>
        <fullName evidence="6">THAP domain-containing protein 1</fullName>
    </recommendedName>
</protein>
<keyword evidence="4 5" id="KW-0238">DNA-binding</keyword>
<name>A0A8C1VAX2_CYPCA</name>
<evidence type="ECO:0000313" key="9">
    <source>
        <dbReference type="Proteomes" id="UP000694700"/>
    </source>
</evidence>
<evidence type="ECO:0000256" key="3">
    <source>
        <dbReference type="ARBA" id="ARBA00022833"/>
    </source>
</evidence>
<dbReference type="GO" id="GO:0008270">
    <property type="term" value="F:zinc ion binding"/>
    <property type="evidence" value="ECO:0007669"/>
    <property type="project" value="UniProtKB-KW"/>
</dbReference>
<dbReference type="GO" id="GO:0003700">
    <property type="term" value="F:DNA-binding transcription factor activity"/>
    <property type="evidence" value="ECO:0007669"/>
    <property type="project" value="UniProtKB-UniRule"/>
</dbReference>
<sequence length="128" mass="14654">MPAAMVLCVVKGCDNKSKVYSIIMFHRIPTKNKKRKNQWLAALNIDLKTPVESIKKWRVCSEHFGPDDYLVNMDSITRTTVRRLKDTAIPTIFRIQTGPSVSSPMAVSVTLKSQLFIFRRSKCTMYTN</sequence>
<evidence type="ECO:0000256" key="5">
    <source>
        <dbReference type="PROSITE-ProRule" id="PRU00309"/>
    </source>
</evidence>
<evidence type="ECO:0000256" key="1">
    <source>
        <dbReference type="ARBA" id="ARBA00022723"/>
    </source>
</evidence>
<comment type="subcellular location">
    <subcellularLocation>
        <location evidence="6">Nucleus</location>
        <location evidence="6">Nucleoplasm</location>
    </subcellularLocation>
</comment>
<dbReference type="OMA" id="IMFHRIP"/>
<keyword evidence="6" id="KW-0804">Transcription</keyword>
<dbReference type="InterPro" id="IPR026516">
    <property type="entry name" value="THAP1/10"/>
</dbReference>
<dbReference type="GO" id="GO:0001935">
    <property type="term" value="P:endothelial cell proliferation"/>
    <property type="evidence" value="ECO:0007669"/>
    <property type="project" value="UniProtKB-UniRule"/>
</dbReference>
<organism evidence="8 9">
    <name type="scientific">Cyprinus carpio</name>
    <name type="common">Common carp</name>
    <dbReference type="NCBI Taxonomy" id="7962"/>
    <lineage>
        <taxon>Eukaryota</taxon>
        <taxon>Metazoa</taxon>
        <taxon>Chordata</taxon>
        <taxon>Craniata</taxon>
        <taxon>Vertebrata</taxon>
        <taxon>Euteleostomi</taxon>
        <taxon>Actinopterygii</taxon>
        <taxon>Neopterygii</taxon>
        <taxon>Teleostei</taxon>
        <taxon>Ostariophysi</taxon>
        <taxon>Cypriniformes</taxon>
        <taxon>Cyprinidae</taxon>
        <taxon>Cyprininae</taxon>
        <taxon>Cyprinus</taxon>
    </lineage>
</organism>
<dbReference type="Ensembl" id="ENSCCRT00015050483.1">
    <property type="protein sequence ID" value="ENSCCRP00015048848.1"/>
    <property type="gene ID" value="ENSCCRG00015020186.1"/>
</dbReference>
<keyword evidence="6" id="KW-0805">Transcription regulation</keyword>
<dbReference type="SMART" id="SM00692">
    <property type="entry name" value="DM3"/>
    <property type="match status" value="1"/>
</dbReference>
<dbReference type="PANTHER" id="PTHR46600">
    <property type="entry name" value="THAP DOMAIN-CONTAINING"/>
    <property type="match status" value="1"/>
</dbReference>
<dbReference type="GO" id="GO:0043565">
    <property type="term" value="F:sequence-specific DNA binding"/>
    <property type="evidence" value="ECO:0007669"/>
    <property type="project" value="UniProtKB-UniRule"/>
</dbReference>
<dbReference type="AlphaFoldDB" id="A0A8C1VAX2"/>
<dbReference type="InterPro" id="IPR006612">
    <property type="entry name" value="THAP_Znf"/>
</dbReference>
<keyword evidence="6" id="KW-0175">Coiled coil</keyword>
<dbReference type="GO" id="GO:0005654">
    <property type="term" value="C:nucleoplasm"/>
    <property type="evidence" value="ECO:0007669"/>
    <property type="project" value="UniProtKB-SubCell"/>
</dbReference>
<evidence type="ECO:0000313" key="8">
    <source>
        <dbReference type="Ensembl" id="ENSCCRP00015048848.1"/>
    </source>
</evidence>
<keyword evidence="2 5" id="KW-0863">Zinc-finger</keyword>
<dbReference type="Proteomes" id="UP000694700">
    <property type="component" value="Unplaced"/>
</dbReference>
<keyword evidence="6" id="KW-0539">Nucleus</keyword>